<reference evidence="1 2" key="1">
    <citation type="submission" date="2016-07" db="EMBL/GenBank/DDBJ databases">
        <title>High microdiversification within the ubiquitous acI lineage of Actinobacteria.</title>
        <authorList>
            <person name="Neuenschwander S.M."/>
            <person name="Salcher M."/>
            <person name="Ghai R."/>
            <person name="Pernthaler J."/>
        </authorList>
    </citation>
    <scope>NUCLEOTIDE SEQUENCE [LARGE SCALE GENOMIC DNA]</scope>
    <source>
        <strain evidence="1">MMS-IIB-91</strain>
    </source>
</reference>
<organism evidence="1 2">
    <name type="scientific">Candidatus Nanopelagicus abundans</name>
    <dbReference type="NCBI Taxonomy" id="1884916"/>
    <lineage>
        <taxon>Bacteria</taxon>
        <taxon>Bacillati</taxon>
        <taxon>Actinomycetota</taxon>
        <taxon>Actinomycetes</taxon>
        <taxon>Candidatus Nanopelagicales</taxon>
        <taxon>Candidatus Nanopelagicaceae</taxon>
        <taxon>Candidatus Nanopelagicus</taxon>
    </lineage>
</organism>
<dbReference type="OrthoDB" id="9772295at2"/>
<dbReference type="KEGG" id="nab:B1sIIB91_05340"/>
<gene>
    <name evidence="1" type="ORF">B1sIIB91_05340</name>
</gene>
<sequence>MEKNRLEISRLYNRFGFGPKPGEFSADLKAGLKKTQNKILKISENDPGLNETKDLTLNDLGPRPKPNSAEIIDFATSLRNDRDQLTLWWLDRMVLGNYGLKEKMTWFWHGHWATSIKKVDFPLVMYKQNQTLRANSLGNFKVMSRAMVNDGALQIWLDGQTNSVKSPNENLGRELMELFTIGVNRYSEDDVKAAARALTGYQVVRSNGLVTLNQKRQDTSAISILGTTSTFTGETLSDFLVDRPDCENFIAERIWYRFISSTEPMPANFVAKKAFSKREIYPAITAAARSNLLANPKYELVKSPVEWFVATCRALELVPSKLETSGRLFNYLDKLGQVPFAPPNVGGWPAESAWLSSASSLYRIDFANWLIKRSKLQALKSIPVGNRVTESQNWLGVYQWSERTKSTLNSVSSDPEQFALLALCSPEYVVSA</sequence>
<keyword evidence="2" id="KW-1185">Reference proteome</keyword>
<protein>
    <submittedName>
        <fullName evidence="1">DUF1800 domain-containing protein</fullName>
    </submittedName>
</protein>
<dbReference type="Pfam" id="PF08811">
    <property type="entry name" value="DUF1800"/>
    <property type="match status" value="1"/>
</dbReference>
<dbReference type="InterPro" id="IPR014917">
    <property type="entry name" value="DUF1800"/>
</dbReference>
<dbReference type="RefSeq" id="WP_095688556.1">
    <property type="nucleotide sequence ID" value="NZ_CP016779.1"/>
</dbReference>
<dbReference type="Proteomes" id="UP000217210">
    <property type="component" value="Chromosome"/>
</dbReference>
<proteinExistence type="predicted"/>
<accession>A0A249L5T8</accession>
<evidence type="ECO:0000313" key="1">
    <source>
        <dbReference type="EMBL" id="ASY24299.1"/>
    </source>
</evidence>
<evidence type="ECO:0000313" key="2">
    <source>
        <dbReference type="Proteomes" id="UP000217210"/>
    </source>
</evidence>
<dbReference type="AlphaFoldDB" id="A0A249L5T8"/>
<dbReference type="EMBL" id="CP016779">
    <property type="protein sequence ID" value="ASY24299.1"/>
    <property type="molecule type" value="Genomic_DNA"/>
</dbReference>
<name>A0A249L5T8_9ACTN</name>